<evidence type="ECO:0000256" key="1">
    <source>
        <dbReference type="SAM" id="MobiDB-lite"/>
    </source>
</evidence>
<feature type="region of interest" description="Disordered" evidence="1">
    <location>
        <begin position="291"/>
        <end position="347"/>
    </location>
</feature>
<keyword evidence="2" id="KW-0472">Membrane</keyword>
<dbReference type="WBParaSite" id="PgR007_g043_t01">
    <property type="protein sequence ID" value="PgR007_g043_t01"/>
    <property type="gene ID" value="PgR007_g043"/>
</dbReference>
<feature type="region of interest" description="Disordered" evidence="1">
    <location>
        <begin position="169"/>
        <end position="213"/>
    </location>
</feature>
<proteinExistence type="predicted"/>
<evidence type="ECO:0000256" key="2">
    <source>
        <dbReference type="SAM" id="Phobius"/>
    </source>
</evidence>
<reference evidence="4" key="1">
    <citation type="submission" date="2022-11" db="UniProtKB">
        <authorList>
            <consortium name="WormBaseParasite"/>
        </authorList>
    </citation>
    <scope>IDENTIFICATION</scope>
</reference>
<evidence type="ECO:0000313" key="3">
    <source>
        <dbReference type="Proteomes" id="UP000887569"/>
    </source>
</evidence>
<feature type="compositionally biased region" description="Polar residues" evidence="1">
    <location>
        <begin position="178"/>
        <end position="191"/>
    </location>
</feature>
<keyword evidence="2" id="KW-0812">Transmembrane</keyword>
<feature type="transmembrane region" description="Helical" evidence="2">
    <location>
        <begin position="58"/>
        <end position="82"/>
    </location>
</feature>
<evidence type="ECO:0000313" key="4">
    <source>
        <dbReference type="WBParaSite" id="PgR007_g043_t01"/>
    </source>
</evidence>
<keyword evidence="2" id="KW-1133">Transmembrane helix</keyword>
<accession>A0A915AG01</accession>
<protein>
    <submittedName>
        <fullName evidence="4">Uncharacterized protein</fullName>
    </submittedName>
</protein>
<feature type="compositionally biased region" description="Low complexity" evidence="1">
    <location>
        <begin position="307"/>
        <end position="321"/>
    </location>
</feature>
<dbReference type="Proteomes" id="UP000887569">
    <property type="component" value="Unplaced"/>
</dbReference>
<name>A0A915AG01_PARUN</name>
<keyword evidence="3" id="KW-1185">Reference proteome</keyword>
<organism evidence="3 4">
    <name type="scientific">Parascaris univalens</name>
    <name type="common">Nematode worm</name>
    <dbReference type="NCBI Taxonomy" id="6257"/>
    <lineage>
        <taxon>Eukaryota</taxon>
        <taxon>Metazoa</taxon>
        <taxon>Ecdysozoa</taxon>
        <taxon>Nematoda</taxon>
        <taxon>Chromadorea</taxon>
        <taxon>Rhabditida</taxon>
        <taxon>Spirurina</taxon>
        <taxon>Ascaridomorpha</taxon>
        <taxon>Ascaridoidea</taxon>
        <taxon>Ascarididae</taxon>
        <taxon>Parascaris</taxon>
    </lineage>
</organism>
<dbReference type="AlphaFoldDB" id="A0A915AG01"/>
<sequence>SSRPALFSGQQCAHQHKHAVHPMCISACSMDGFLNLPVLSQIRMLFAEKNFYISPTSLTVIIVFSIVSFSLLICMPVFCCYARRRRTASESKSPDSQCRRNMFGLMLARLDEFESLTPLMITPGLVDEANAQQLRIAGCTPQSPPPPRRMPTGKTLIVPLSSNRGRAPLVPLLGTPDSRVTSIDTGTSKSFATIPEDDENAHSPSDNDRPDADLISIDRTSISFLDSRTLRYHCRSGVSVPTSAPEFEIPTPSYAPPPPPIDAYRSSLFVRSPKTLSRCDYVNLHDDCVPGGNIRTKKSPSGDSINSFSSPPESSFGTGSPLDTSGSISDSFYLASESDANTDAKAK</sequence>